<name>A0A397VIX9_9GLOM</name>
<dbReference type="OrthoDB" id="2362953at2759"/>
<comment type="caution">
    <text evidence="2">The sequence shown here is derived from an EMBL/GenBank/DDBJ whole genome shotgun (WGS) entry which is preliminary data.</text>
</comment>
<dbReference type="EMBL" id="QKWP01000342">
    <property type="protein sequence ID" value="RIB21771.1"/>
    <property type="molecule type" value="Genomic_DNA"/>
</dbReference>
<keyword evidence="3" id="KW-1185">Reference proteome</keyword>
<organism evidence="2 3">
    <name type="scientific">Gigaspora rosea</name>
    <dbReference type="NCBI Taxonomy" id="44941"/>
    <lineage>
        <taxon>Eukaryota</taxon>
        <taxon>Fungi</taxon>
        <taxon>Fungi incertae sedis</taxon>
        <taxon>Mucoromycota</taxon>
        <taxon>Glomeromycotina</taxon>
        <taxon>Glomeromycetes</taxon>
        <taxon>Diversisporales</taxon>
        <taxon>Gigasporaceae</taxon>
        <taxon>Gigaspora</taxon>
    </lineage>
</organism>
<gene>
    <name evidence="2" type="ORF">C2G38_2140515</name>
</gene>
<dbReference type="Proteomes" id="UP000266673">
    <property type="component" value="Unassembled WGS sequence"/>
</dbReference>
<protein>
    <submittedName>
        <fullName evidence="2">Uncharacterized protein</fullName>
    </submittedName>
</protein>
<evidence type="ECO:0000313" key="3">
    <source>
        <dbReference type="Proteomes" id="UP000266673"/>
    </source>
</evidence>
<dbReference type="AlphaFoldDB" id="A0A397VIX9"/>
<feature type="compositionally biased region" description="Acidic residues" evidence="1">
    <location>
        <begin position="275"/>
        <end position="295"/>
    </location>
</feature>
<evidence type="ECO:0000256" key="1">
    <source>
        <dbReference type="SAM" id="MobiDB-lite"/>
    </source>
</evidence>
<feature type="region of interest" description="Disordered" evidence="1">
    <location>
        <begin position="271"/>
        <end position="295"/>
    </location>
</feature>
<accession>A0A397VIX9</accession>
<sequence length="295" mass="34158">MFVTRMTTKPIRNEEYSSAVLNEILEEIATNDNDGTRFTEEGENSEPNYPKMKSLIVQSSKRKIVDDYGKNKKVKTKGLDDIVRDLLASNLHNQESTRPINHLEIISTDIDFDEDPQTIMIGFQNWKERKALISQFESNLEMIKWKHFLNLNHAYEALNKLVNQNLAEEHPKKSIKFKIENFIPLGGSANKKSKRSWISYQIRTLLLIDKRTERRLWTALRFVNYLMSDGTVTLDSLVKAKILPSFFKKMNCNIRNSFLRKLKGNENLNFSLDDDKSDGDVESEEDGGEDDDSEV</sequence>
<reference evidence="2 3" key="1">
    <citation type="submission" date="2018-06" db="EMBL/GenBank/DDBJ databases">
        <title>Comparative genomics reveals the genomic features of Rhizophagus irregularis, R. cerebriforme, R. diaphanum and Gigaspora rosea, and their symbiotic lifestyle signature.</title>
        <authorList>
            <person name="Morin E."/>
            <person name="San Clemente H."/>
            <person name="Chen E.C.H."/>
            <person name="De La Providencia I."/>
            <person name="Hainaut M."/>
            <person name="Kuo A."/>
            <person name="Kohler A."/>
            <person name="Murat C."/>
            <person name="Tang N."/>
            <person name="Roy S."/>
            <person name="Loubradou J."/>
            <person name="Henrissat B."/>
            <person name="Grigoriev I.V."/>
            <person name="Corradi N."/>
            <person name="Roux C."/>
            <person name="Martin F.M."/>
        </authorList>
    </citation>
    <scope>NUCLEOTIDE SEQUENCE [LARGE SCALE GENOMIC DNA]</scope>
    <source>
        <strain evidence="2 3">DAOM 194757</strain>
    </source>
</reference>
<proteinExistence type="predicted"/>
<evidence type="ECO:0000313" key="2">
    <source>
        <dbReference type="EMBL" id="RIB21771.1"/>
    </source>
</evidence>